<name>A0A7Z9A2L3_9MICC</name>
<gene>
    <name evidence="2" type="ORF">NCTC10207_00395</name>
</gene>
<proteinExistence type="predicted"/>
<evidence type="ECO:0000313" key="3">
    <source>
        <dbReference type="Proteomes" id="UP000282386"/>
    </source>
</evidence>
<feature type="compositionally biased region" description="Polar residues" evidence="1">
    <location>
        <begin position="22"/>
        <end position="35"/>
    </location>
</feature>
<feature type="region of interest" description="Disordered" evidence="1">
    <location>
        <begin position="12"/>
        <end position="36"/>
    </location>
</feature>
<evidence type="ECO:0000313" key="2">
    <source>
        <dbReference type="EMBL" id="VEI22320.1"/>
    </source>
</evidence>
<evidence type="ECO:0008006" key="4">
    <source>
        <dbReference type="Google" id="ProtNLM"/>
    </source>
</evidence>
<sequence length="301" mass="32523">MEKHEILSNKIKNIKTGLSGGSDPQFSHGGQSGSDTVRLAQGQYMSAPEWAELSPADKHLARIIAHARVLRDPVFSHHSAAIIYGIQTLSIPDKLQVLGSGGATNSGLQYRQDEPSHRATILTGPGGLRVVDPVTATIGSVRDTDFAEAMVIAESALRSFPELTHSELHDSLMAVRRSRGSKNAHRVAAAMSPLSASPAETLARVALLNLGLEPVQQYQVSTPLQTFRVGAALVEHGVVVEVVGAPRHAPPQNVSPQDTPAQKARKEAIRGEGWDFVYLTWADVRYRPDAVERKLRHKGVI</sequence>
<dbReference type="AlphaFoldDB" id="A0A7Z9A2L3"/>
<protein>
    <recommendedName>
        <fullName evidence="4">DUF559 domain-containing protein</fullName>
    </recommendedName>
</protein>
<accession>A0A7Z9A2L3</accession>
<dbReference type="EMBL" id="LR134479">
    <property type="protein sequence ID" value="VEI22320.1"/>
    <property type="molecule type" value="Genomic_DNA"/>
</dbReference>
<reference evidence="2 3" key="1">
    <citation type="submission" date="2018-12" db="EMBL/GenBank/DDBJ databases">
        <authorList>
            <consortium name="Pathogen Informatics"/>
        </authorList>
    </citation>
    <scope>NUCLEOTIDE SEQUENCE [LARGE SCALE GENOMIC DNA]</scope>
    <source>
        <strain evidence="2 3">NCTC10207</strain>
    </source>
</reference>
<evidence type="ECO:0000256" key="1">
    <source>
        <dbReference type="SAM" id="MobiDB-lite"/>
    </source>
</evidence>
<dbReference type="Proteomes" id="UP000282386">
    <property type="component" value="Chromosome"/>
</dbReference>
<organism evidence="2 3">
    <name type="scientific">Rothia aeria</name>
    <dbReference type="NCBI Taxonomy" id="172042"/>
    <lineage>
        <taxon>Bacteria</taxon>
        <taxon>Bacillati</taxon>
        <taxon>Actinomycetota</taxon>
        <taxon>Actinomycetes</taxon>
        <taxon>Micrococcales</taxon>
        <taxon>Micrococcaceae</taxon>
        <taxon>Rothia</taxon>
    </lineage>
</organism>